<dbReference type="Proteomes" id="UP000053097">
    <property type="component" value="Unassembled WGS sequence"/>
</dbReference>
<reference evidence="2 3" key="1">
    <citation type="journal article" date="2014" name="Curr. Biol.">
        <title>The genome of the clonal raider ant Cerapachys biroi.</title>
        <authorList>
            <person name="Oxley P.R."/>
            <person name="Ji L."/>
            <person name="Fetter-Pruneda I."/>
            <person name="McKenzie S.K."/>
            <person name="Li C."/>
            <person name="Hu H."/>
            <person name="Zhang G."/>
            <person name="Kronauer D.J."/>
        </authorList>
    </citation>
    <scope>NUCLEOTIDE SEQUENCE [LARGE SCALE GENOMIC DNA]</scope>
</reference>
<dbReference type="AlphaFoldDB" id="A0A026W5L0"/>
<evidence type="ECO:0000313" key="3">
    <source>
        <dbReference type="Proteomes" id="UP000053097"/>
    </source>
</evidence>
<accession>A0A026W5L0</accession>
<dbReference type="STRING" id="2015173.A0A026W5L0"/>
<evidence type="ECO:0000313" key="2">
    <source>
        <dbReference type="EMBL" id="EZA51360.1"/>
    </source>
</evidence>
<gene>
    <name evidence="2" type="ORF">X777_10003</name>
</gene>
<evidence type="ECO:0000256" key="1">
    <source>
        <dbReference type="SAM" id="MobiDB-lite"/>
    </source>
</evidence>
<feature type="region of interest" description="Disordered" evidence="1">
    <location>
        <begin position="348"/>
        <end position="382"/>
    </location>
</feature>
<name>A0A026W5L0_OOCBI</name>
<dbReference type="Pfam" id="PF03564">
    <property type="entry name" value="DUF1759"/>
    <property type="match status" value="1"/>
</dbReference>
<dbReference type="OMA" id="LCHETAS"/>
<proteinExistence type="predicted"/>
<keyword evidence="3" id="KW-1185">Reference proteome</keyword>
<organism evidence="2 3">
    <name type="scientific">Ooceraea biroi</name>
    <name type="common">Clonal raider ant</name>
    <name type="synonym">Cerapachys biroi</name>
    <dbReference type="NCBI Taxonomy" id="2015173"/>
    <lineage>
        <taxon>Eukaryota</taxon>
        <taxon>Metazoa</taxon>
        <taxon>Ecdysozoa</taxon>
        <taxon>Arthropoda</taxon>
        <taxon>Hexapoda</taxon>
        <taxon>Insecta</taxon>
        <taxon>Pterygota</taxon>
        <taxon>Neoptera</taxon>
        <taxon>Endopterygota</taxon>
        <taxon>Hymenoptera</taxon>
        <taxon>Apocrita</taxon>
        <taxon>Aculeata</taxon>
        <taxon>Formicoidea</taxon>
        <taxon>Formicidae</taxon>
        <taxon>Dorylinae</taxon>
        <taxon>Ooceraea</taxon>
    </lineage>
</organism>
<feature type="compositionally biased region" description="Basic and acidic residues" evidence="1">
    <location>
        <begin position="352"/>
        <end position="368"/>
    </location>
</feature>
<protein>
    <submittedName>
        <fullName evidence="2">Uncharacterized protein</fullName>
    </submittedName>
</protein>
<sequence length="709" mass="79624">MSVENLRRQRGQLKAKLTTTKNFVNKVTKELGVTTLEEVTARLQGLEDTYQKFEAVMQQLIPLVPEEEYERRDATEYMEFEERYYEVKASLLQLIERLRPTSSSSSTSVGGSNGDQLTQILEQQTIIMRKLSERSESANSDVLTTMVEQQGRLLAGLNANTGTLPARESQVKLPIIKLPTFNGTMEDWRRYFDTFKTLIHDSELSNIQKHQYLVGSLSGPATNIIESIEISGDNYEVAWKLLVERYNDEKSIRRRHIQCLFALPQVQRESASAIQDLVDHVQGHLRMLQALKRPTTEWGDLIIHMIEDKLDSVTRRRWEEHIEPMDDITTDMIIEFLQRQGQLLRRSSSNKEINKAISDGHRKDERSGLRNPPKPKSQTKASLATTVQEGSCRCLCQGAYNIYSCKRFLDLSVADRVKQVKRLRLCLNCLRGNHYAKDCKAGSCRECGARHNTLCHETASAITGSAERPTKVSSQSSDGASVCAATGSSLRSSDELLNHRVLHRGERGHVLMSTAIVNARKSSDGDCQIRVLLDSASEVNFITSAACKRLNLKLDNIYESISGLDGMGCAAKQGSQIQLKSRVSNFKIDLYCLVVLKITKDLPSFSINVSRLSISENLKLADPFYYCPGRIDALIGGAFFYQLLQTGRIELGNDALILQNTKLGWIIAGPVARHLIVDHTTNRQLSSGVTCLLTQQESSDYHFVTIITS</sequence>
<dbReference type="PANTHER" id="PTHR47331">
    <property type="entry name" value="PHD-TYPE DOMAIN-CONTAINING PROTEIN"/>
    <property type="match status" value="1"/>
</dbReference>
<dbReference type="PANTHER" id="PTHR47331:SF4">
    <property type="entry name" value="PEPTIDASE S1 DOMAIN-CONTAINING PROTEIN"/>
    <property type="match status" value="1"/>
</dbReference>
<dbReference type="OrthoDB" id="7553681at2759"/>
<dbReference type="EMBL" id="KK107397">
    <property type="protein sequence ID" value="EZA51360.1"/>
    <property type="molecule type" value="Genomic_DNA"/>
</dbReference>
<dbReference type="InterPro" id="IPR005312">
    <property type="entry name" value="DUF1759"/>
</dbReference>